<keyword evidence="3 14" id="KW-0645">Protease</keyword>
<feature type="active site" description="Charge relay system" evidence="9">
    <location>
        <position position="150"/>
    </location>
</feature>
<dbReference type="InterPro" id="IPR036034">
    <property type="entry name" value="PDZ_sf"/>
</dbReference>
<evidence type="ECO:0000313" key="15">
    <source>
        <dbReference type="Proteomes" id="UP000295341"/>
    </source>
</evidence>
<keyword evidence="6" id="KW-0574">Periplasm</keyword>
<dbReference type="GO" id="GO:0006508">
    <property type="term" value="P:proteolysis"/>
    <property type="evidence" value="ECO:0007669"/>
    <property type="project" value="UniProtKB-KW"/>
</dbReference>
<dbReference type="Pfam" id="PF13180">
    <property type="entry name" value="PDZ_2"/>
    <property type="match status" value="1"/>
</dbReference>
<evidence type="ECO:0000256" key="5">
    <source>
        <dbReference type="ARBA" id="ARBA00022737"/>
    </source>
</evidence>
<keyword evidence="4 12" id="KW-0732">Signal</keyword>
<evidence type="ECO:0000256" key="2">
    <source>
        <dbReference type="ARBA" id="ARBA00010541"/>
    </source>
</evidence>
<sequence>MSRSLLLKIAAPVAVSVGVFSFALMSTAPVPSQADISVPMQQGVPSLAPMLKTVMPGVVNIAVTSKAPMQNPLMQDPFFRRFFEGPGAPQQQEPEEREEQSTGSGVIVDAAKGYVITNNHVVETAESIKVRLSDDREYEAKLIGKDPQTDVAILQIKADKLTAIPLADSDKAQVGDFVVAIGSPFGLRQTVTSGIISATGRSTGISEGGYEDFIQTDASINPGNSGGALVNLNGQLVGIPSNILSRSGGNIGIGFAIPINQARGVMNQLIEHGSVQRGRIGVVGQDVTPDLAKAFGLPSARGAVVAQVMPDSPAAKAGLKPEDIVLEANGREVQNMAQLRNTVGLMRVGEKVELKVLREGKTRNVTVVVGKDSEEAAAAEGLHPSLAGAMFAPLDEATAKSAQTKGILVQKVAPGSPAARAGLRDGDIIIAVNRERVEDMAKFNKLAGVKDGQLLMHVQRGNGALFIIVR</sequence>
<protein>
    <submittedName>
        <fullName evidence="14">Serine protease Do/serine protease DegQ</fullName>
    </submittedName>
</protein>
<evidence type="ECO:0000256" key="12">
    <source>
        <dbReference type="SAM" id="SignalP"/>
    </source>
</evidence>
<feature type="domain" description="PDZ" evidence="13">
    <location>
        <begin position="272"/>
        <end position="360"/>
    </location>
</feature>
<comment type="caution">
    <text evidence="14">The sequence shown here is derived from an EMBL/GenBank/DDBJ whole genome shotgun (WGS) entry which is preliminary data.</text>
</comment>
<dbReference type="Pfam" id="PF13365">
    <property type="entry name" value="Trypsin_2"/>
    <property type="match status" value="1"/>
</dbReference>
<dbReference type="GO" id="GO:0004252">
    <property type="term" value="F:serine-type endopeptidase activity"/>
    <property type="evidence" value="ECO:0007669"/>
    <property type="project" value="InterPro"/>
</dbReference>
<dbReference type="SMART" id="SM00228">
    <property type="entry name" value="PDZ"/>
    <property type="match status" value="2"/>
</dbReference>
<proteinExistence type="inferred from homology"/>
<dbReference type="Gene3D" id="2.40.10.120">
    <property type="match status" value="1"/>
</dbReference>
<dbReference type="InterPro" id="IPR001940">
    <property type="entry name" value="Peptidase_S1C"/>
</dbReference>
<evidence type="ECO:0000256" key="4">
    <source>
        <dbReference type="ARBA" id="ARBA00022729"/>
    </source>
</evidence>
<feature type="region of interest" description="Disordered" evidence="11">
    <location>
        <begin position="84"/>
        <end position="103"/>
    </location>
</feature>
<comment type="similarity">
    <text evidence="2">Belongs to the peptidase S1C family.</text>
</comment>
<evidence type="ECO:0000256" key="10">
    <source>
        <dbReference type="PIRSR" id="PIRSR611782-2"/>
    </source>
</evidence>
<evidence type="ECO:0000313" key="14">
    <source>
        <dbReference type="EMBL" id="TDU30863.1"/>
    </source>
</evidence>
<dbReference type="SUPFAM" id="SSF50494">
    <property type="entry name" value="Trypsin-like serine proteases"/>
    <property type="match status" value="1"/>
</dbReference>
<evidence type="ECO:0000256" key="8">
    <source>
        <dbReference type="ARBA" id="ARBA00022825"/>
    </source>
</evidence>
<name>A0A4R7PA16_9GAMM</name>
<evidence type="ECO:0000256" key="7">
    <source>
        <dbReference type="ARBA" id="ARBA00022801"/>
    </source>
</evidence>
<feature type="domain" description="PDZ" evidence="13">
    <location>
        <begin position="366"/>
        <end position="440"/>
    </location>
</feature>
<evidence type="ECO:0000256" key="9">
    <source>
        <dbReference type="PIRSR" id="PIRSR611782-1"/>
    </source>
</evidence>
<keyword evidence="7" id="KW-0378">Hydrolase</keyword>
<keyword evidence="8" id="KW-0720">Serine protease</keyword>
<dbReference type="PRINTS" id="PR00834">
    <property type="entry name" value="PROTEASES2C"/>
</dbReference>
<reference evidence="14 15" key="1">
    <citation type="submission" date="2019-03" db="EMBL/GenBank/DDBJ databases">
        <title>Genomic Encyclopedia of Type Strains, Phase IV (KMG-IV): sequencing the most valuable type-strain genomes for metagenomic binning, comparative biology and taxonomic classification.</title>
        <authorList>
            <person name="Goeker M."/>
        </authorList>
    </citation>
    <scope>NUCLEOTIDE SEQUENCE [LARGE SCALE GENOMIC DNA]</scope>
    <source>
        <strain evidence="14 15">DSM 26377</strain>
    </source>
</reference>
<feature type="signal peptide" evidence="12">
    <location>
        <begin position="1"/>
        <end position="34"/>
    </location>
</feature>
<dbReference type="EMBL" id="SOBT01000008">
    <property type="protein sequence ID" value="TDU30863.1"/>
    <property type="molecule type" value="Genomic_DNA"/>
</dbReference>
<feature type="binding site" evidence="10">
    <location>
        <position position="150"/>
    </location>
    <ligand>
        <name>substrate</name>
    </ligand>
</feature>
<dbReference type="FunFam" id="2.40.10.10:FF:000001">
    <property type="entry name" value="Periplasmic serine protease DegS"/>
    <property type="match status" value="1"/>
</dbReference>
<evidence type="ECO:0000256" key="3">
    <source>
        <dbReference type="ARBA" id="ARBA00022670"/>
    </source>
</evidence>
<dbReference type="PROSITE" id="PS50106">
    <property type="entry name" value="PDZ"/>
    <property type="match status" value="2"/>
</dbReference>
<feature type="binding site" evidence="10">
    <location>
        <begin position="223"/>
        <end position="225"/>
    </location>
    <ligand>
        <name>substrate</name>
    </ligand>
</feature>
<organism evidence="14 15">
    <name type="scientific">Panacagrimonas perspica</name>
    <dbReference type="NCBI Taxonomy" id="381431"/>
    <lineage>
        <taxon>Bacteria</taxon>
        <taxon>Pseudomonadati</taxon>
        <taxon>Pseudomonadota</taxon>
        <taxon>Gammaproteobacteria</taxon>
        <taxon>Nevskiales</taxon>
        <taxon>Nevskiaceae</taxon>
        <taxon>Panacagrimonas</taxon>
    </lineage>
</organism>
<dbReference type="PANTHER" id="PTHR22939:SF129">
    <property type="entry name" value="SERINE PROTEASE HTRA2, MITOCHONDRIAL"/>
    <property type="match status" value="1"/>
</dbReference>
<dbReference type="PANTHER" id="PTHR22939">
    <property type="entry name" value="SERINE PROTEASE FAMILY S1C HTRA-RELATED"/>
    <property type="match status" value="1"/>
</dbReference>
<feature type="chain" id="PRO_5039114182" evidence="12">
    <location>
        <begin position="35"/>
        <end position="470"/>
    </location>
</feature>
<dbReference type="InterPro" id="IPR041489">
    <property type="entry name" value="PDZ_6"/>
</dbReference>
<dbReference type="GO" id="GO:0042597">
    <property type="term" value="C:periplasmic space"/>
    <property type="evidence" value="ECO:0007669"/>
    <property type="project" value="UniProtKB-SubCell"/>
</dbReference>
<dbReference type="SUPFAM" id="SSF50156">
    <property type="entry name" value="PDZ domain-like"/>
    <property type="match status" value="2"/>
</dbReference>
<evidence type="ECO:0000256" key="11">
    <source>
        <dbReference type="SAM" id="MobiDB-lite"/>
    </source>
</evidence>
<dbReference type="InterPro" id="IPR001478">
    <property type="entry name" value="PDZ"/>
</dbReference>
<dbReference type="NCBIfam" id="TIGR02037">
    <property type="entry name" value="degP_htrA_DO"/>
    <property type="match status" value="1"/>
</dbReference>
<dbReference type="Pfam" id="PF17820">
    <property type="entry name" value="PDZ_6"/>
    <property type="match status" value="1"/>
</dbReference>
<comment type="subcellular location">
    <subcellularLocation>
        <location evidence="1">Periplasm</location>
    </subcellularLocation>
</comment>
<dbReference type="FunFam" id="2.30.42.10:FF:000037">
    <property type="entry name" value="Periplasmic serine endoprotease DegP-like"/>
    <property type="match status" value="1"/>
</dbReference>
<dbReference type="InterPro" id="IPR009003">
    <property type="entry name" value="Peptidase_S1_PA"/>
</dbReference>
<evidence type="ECO:0000259" key="13">
    <source>
        <dbReference type="PROSITE" id="PS50106"/>
    </source>
</evidence>
<feature type="active site" description="Charge relay system" evidence="9">
    <location>
        <position position="120"/>
    </location>
</feature>
<dbReference type="Proteomes" id="UP000295341">
    <property type="component" value="Unassembled WGS sequence"/>
</dbReference>
<feature type="binding site" evidence="10">
    <location>
        <position position="120"/>
    </location>
    <ligand>
        <name>substrate</name>
    </ligand>
</feature>
<dbReference type="AlphaFoldDB" id="A0A4R7PA16"/>
<keyword evidence="5" id="KW-0677">Repeat</keyword>
<evidence type="ECO:0000256" key="6">
    <source>
        <dbReference type="ARBA" id="ARBA00022764"/>
    </source>
</evidence>
<accession>A0A4R7PA16</accession>
<keyword evidence="15" id="KW-1185">Reference proteome</keyword>
<dbReference type="CDD" id="cd10839">
    <property type="entry name" value="cpPDZ1_DegP-like"/>
    <property type="match status" value="1"/>
</dbReference>
<dbReference type="InterPro" id="IPR011782">
    <property type="entry name" value="Pept_S1C_Do"/>
</dbReference>
<dbReference type="RefSeq" id="WP_133879500.1">
    <property type="nucleotide sequence ID" value="NZ_MWIN01000023.1"/>
</dbReference>
<evidence type="ECO:0000256" key="1">
    <source>
        <dbReference type="ARBA" id="ARBA00004418"/>
    </source>
</evidence>
<feature type="active site" description="Charge relay system" evidence="9">
    <location>
        <position position="225"/>
    </location>
</feature>
<dbReference type="OrthoDB" id="9758917at2"/>
<gene>
    <name evidence="14" type="ORF">DFR24_0220</name>
</gene>
<dbReference type="Gene3D" id="2.30.42.10">
    <property type="match status" value="2"/>
</dbReference>